<keyword evidence="1" id="KW-0472">Membrane</keyword>
<feature type="transmembrane region" description="Helical" evidence="1">
    <location>
        <begin position="135"/>
        <end position="157"/>
    </location>
</feature>
<protein>
    <recommendedName>
        <fullName evidence="4">DUF2975 domain-containing protein</fullName>
    </recommendedName>
</protein>
<feature type="transmembrane region" description="Helical" evidence="1">
    <location>
        <begin position="7"/>
        <end position="31"/>
    </location>
</feature>
<accession>A0ABR7M8H2</accession>
<evidence type="ECO:0008006" key="4">
    <source>
        <dbReference type="Google" id="ProtNLM"/>
    </source>
</evidence>
<feature type="transmembrane region" description="Helical" evidence="1">
    <location>
        <begin position="108"/>
        <end position="129"/>
    </location>
</feature>
<evidence type="ECO:0000313" key="3">
    <source>
        <dbReference type="Proteomes" id="UP000765802"/>
    </source>
</evidence>
<evidence type="ECO:0000313" key="2">
    <source>
        <dbReference type="EMBL" id="MBC6491329.1"/>
    </source>
</evidence>
<evidence type="ECO:0000256" key="1">
    <source>
        <dbReference type="SAM" id="Phobius"/>
    </source>
</evidence>
<keyword evidence="1" id="KW-1133">Transmembrane helix</keyword>
<dbReference type="InterPro" id="IPR021354">
    <property type="entry name" value="DUF2975"/>
</dbReference>
<keyword evidence="1" id="KW-0812">Transmembrane</keyword>
<dbReference type="Proteomes" id="UP000765802">
    <property type="component" value="Unassembled WGS sequence"/>
</dbReference>
<keyword evidence="3" id="KW-1185">Reference proteome</keyword>
<dbReference type="EMBL" id="MBUA01000012">
    <property type="protein sequence ID" value="MBC6491329.1"/>
    <property type="molecule type" value="Genomic_DNA"/>
</dbReference>
<feature type="transmembrane region" description="Helical" evidence="1">
    <location>
        <begin position="67"/>
        <end position="87"/>
    </location>
</feature>
<organism evidence="2 3">
    <name type="scientific">Flavihumibacter stibioxidans</name>
    <dbReference type="NCBI Taxonomy" id="1834163"/>
    <lineage>
        <taxon>Bacteria</taxon>
        <taxon>Pseudomonadati</taxon>
        <taxon>Bacteroidota</taxon>
        <taxon>Chitinophagia</taxon>
        <taxon>Chitinophagales</taxon>
        <taxon>Chitinophagaceae</taxon>
        <taxon>Flavihumibacter</taxon>
    </lineage>
</organism>
<reference evidence="2 3" key="1">
    <citation type="submission" date="2016-07" db="EMBL/GenBank/DDBJ databases">
        <title>Genome analysis of Flavihumibacter stibioxidans YS-17.</title>
        <authorList>
            <person name="Shi K."/>
            <person name="Han Y."/>
            <person name="Wang G."/>
        </authorList>
    </citation>
    <scope>NUCLEOTIDE SEQUENCE [LARGE SCALE GENOMIC DNA]</scope>
    <source>
        <strain evidence="2 3">YS-17</strain>
    </source>
</reference>
<comment type="caution">
    <text evidence="2">The sequence shown here is derived from an EMBL/GenBank/DDBJ whole genome shotgun (WGS) entry which is preliminary data.</text>
</comment>
<gene>
    <name evidence="2" type="ORF">BC349_09820</name>
</gene>
<name>A0ABR7M8H2_9BACT</name>
<proteinExistence type="predicted"/>
<dbReference type="RefSeq" id="WP_187256631.1">
    <property type="nucleotide sequence ID" value="NZ_JBHULF010000014.1"/>
</dbReference>
<dbReference type="Pfam" id="PF11188">
    <property type="entry name" value="DUF2975"/>
    <property type="match status" value="1"/>
</dbReference>
<sequence>MKSVRLIAGVLFYITRVTSILYLASALHVAITTIFKTSALDITEGGNIFYVLFPFTSKPFLVGEYNTFYMVEMVVLLGLYGLFFWLLGNVLKAFRLDRLFTAANVKRLTWFYLANLLVPLPFLVLHIYLHYEVGTLAIMTVLHFVLGVFTYFMTAIFRQGFHLQNEQDLYI</sequence>